<dbReference type="AlphaFoldDB" id="A0A1D3D4M1"/>
<proteinExistence type="predicted"/>
<evidence type="ECO:0000313" key="1">
    <source>
        <dbReference type="EMBL" id="OEH78388.1"/>
    </source>
</evidence>
<protein>
    <submittedName>
        <fullName evidence="1">Uncharacterized protein</fullName>
    </submittedName>
</protein>
<dbReference type="InParanoid" id="A0A1D3D4M1"/>
<dbReference type="Proteomes" id="UP000095192">
    <property type="component" value="Unassembled WGS sequence"/>
</dbReference>
<dbReference type="EMBL" id="JROU02000756">
    <property type="protein sequence ID" value="OEH78388.1"/>
    <property type="molecule type" value="Genomic_DNA"/>
</dbReference>
<sequence>MQQSMQKPQSHFLLPGRCLGKQQRAVAGGVTSAGGVAGVLTQVASRRQQLQDSRLSLLQQLKGLKKLQAHAAASPPQQQPLSPRRMHANEASAQQILPLLRLLSSYPRVFQPTVGLELIGGRLLRSSTTFLQLALDSNVRGSKKLLWQLRGCCLLRGRVIYVEKITRVAK</sequence>
<dbReference type="VEuPathDB" id="ToxoDB:cyc_05636"/>
<accession>A0A1D3D4M1</accession>
<reference evidence="1 2" key="1">
    <citation type="journal article" date="2016" name="BMC Genomics">
        <title>Comparative genomics reveals Cyclospora cayetanensis possesses coccidia-like metabolism and invasion components but unique surface antigens.</title>
        <authorList>
            <person name="Liu S."/>
            <person name="Wang L."/>
            <person name="Zheng H."/>
            <person name="Xu Z."/>
            <person name="Roellig D.M."/>
            <person name="Li N."/>
            <person name="Frace M.A."/>
            <person name="Tang K."/>
            <person name="Arrowood M.J."/>
            <person name="Moss D.M."/>
            <person name="Zhang L."/>
            <person name="Feng Y."/>
            <person name="Xiao L."/>
        </authorList>
    </citation>
    <scope>NUCLEOTIDE SEQUENCE [LARGE SCALE GENOMIC DNA]</scope>
    <source>
        <strain evidence="1 2">CHN_HEN01</strain>
    </source>
</reference>
<comment type="caution">
    <text evidence="1">The sequence shown here is derived from an EMBL/GenBank/DDBJ whole genome shotgun (WGS) entry which is preliminary data.</text>
</comment>
<keyword evidence="2" id="KW-1185">Reference proteome</keyword>
<evidence type="ECO:0000313" key="2">
    <source>
        <dbReference type="Proteomes" id="UP000095192"/>
    </source>
</evidence>
<gene>
    <name evidence="1" type="ORF">cyc_05636</name>
</gene>
<organism evidence="1 2">
    <name type="scientific">Cyclospora cayetanensis</name>
    <dbReference type="NCBI Taxonomy" id="88456"/>
    <lineage>
        <taxon>Eukaryota</taxon>
        <taxon>Sar</taxon>
        <taxon>Alveolata</taxon>
        <taxon>Apicomplexa</taxon>
        <taxon>Conoidasida</taxon>
        <taxon>Coccidia</taxon>
        <taxon>Eucoccidiorida</taxon>
        <taxon>Eimeriorina</taxon>
        <taxon>Eimeriidae</taxon>
        <taxon>Cyclospora</taxon>
    </lineage>
</organism>
<name>A0A1D3D4M1_9EIME</name>